<dbReference type="CDD" id="cd06286">
    <property type="entry name" value="PBP1_CcpB-like"/>
    <property type="match status" value="1"/>
</dbReference>
<comment type="caution">
    <text evidence="5">The sequence shown here is derived from an EMBL/GenBank/DDBJ whole genome shotgun (WGS) entry which is preliminary data.</text>
</comment>
<evidence type="ECO:0000313" key="5">
    <source>
        <dbReference type="EMBL" id="MDF0480717.1"/>
    </source>
</evidence>
<dbReference type="InterPro" id="IPR000843">
    <property type="entry name" value="HTH_LacI"/>
</dbReference>
<name>A0ABT5X479_9ENTE</name>
<dbReference type="CDD" id="cd01392">
    <property type="entry name" value="HTH_LacI"/>
    <property type="match status" value="1"/>
</dbReference>
<dbReference type="Gene3D" id="1.10.260.40">
    <property type="entry name" value="lambda repressor-like DNA-binding domains"/>
    <property type="match status" value="1"/>
</dbReference>
<dbReference type="InterPro" id="IPR028082">
    <property type="entry name" value="Peripla_BP_I"/>
</dbReference>
<dbReference type="InterPro" id="IPR010982">
    <property type="entry name" value="Lambda_DNA-bd_dom_sf"/>
</dbReference>
<dbReference type="PANTHER" id="PTHR30146">
    <property type="entry name" value="LACI-RELATED TRANSCRIPTIONAL REPRESSOR"/>
    <property type="match status" value="1"/>
</dbReference>
<dbReference type="EMBL" id="JAPDSH010000009">
    <property type="protein sequence ID" value="MDF0480717.1"/>
    <property type="molecule type" value="Genomic_DNA"/>
</dbReference>
<reference evidence="5" key="1">
    <citation type="submission" date="2022-10" db="EMBL/GenBank/DDBJ databases">
        <title>Vagococcus sp. isolated from poultry meat.</title>
        <authorList>
            <person name="Johansson P."/>
            <person name="Bjorkroth J."/>
        </authorList>
    </citation>
    <scope>NUCLEOTIDE SEQUENCE</scope>
    <source>
        <strain evidence="5">PNs007</strain>
    </source>
</reference>
<dbReference type="Pfam" id="PF00532">
    <property type="entry name" value="Peripla_BP_1"/>
    <property type="match status" value="1"/>
</dbReference>
<keyword evidence="3" id="KW-0804">Transcription</keyword>
<dbReference type="PROSITE" id="PS50932">
    <property type="entry name" value="HTH_LACI_2"/>
    <property type="match status" value="1"/>
</dbReference>
<evidence type="ECO:0000256" key="1">
    <source>
        <dbReference type="ARBA" id="ARBA00023015"/>
    </source>
</evidence>
<evidence type="ECO:0000256" key="3">
    <source>
        <dbReference type="ARBA" id="ARBA00023163"/>
    </source>
</evidence>
<dbReference type="InterPro" id="IPR001761">
    <property type="entry name" value="Peripla_BP/Lac1_sug-bd_dom"/>
</dbReference>
<keyword evidence="1" id="KW-0805">Transcription regulation</keyword>
<dbReference type="SUPFAM" id="SSF53822">
    <property type="entry name" value="Periplasmic binding protein-like I"/>
    <property type="match status" value="1"/>
</dbReference>
<protein>
    <submittedName>
        <fullName evidence="5">LacI family DNA-binding transcriptional regulator</fullName>
    </submittedName>
</protein>
<feature type="domain" description="HTH lacI-type" evidence="4">
    <location>
        <begin position="2"/>
        <end position="56"/>
    </location>
</feature>
<evidence type="ECO:0000313" key="6">
    <source>
        <dbReference type="Proteomes" id="UP001147148"/>
    </source>
</evidence>
<dbReference type="SUPFAM" id="SSF47413">
    <property type="entry name" value="lambda repressor-like DNA-binding domains"/>
    <property type="match status" value="1"/>
</dbReference>
<dbReference type="Gene3D" id="3.40.50.2300">
    <property type="match status" value="2"/>
</dbReference>
<evidence type="ECO:0000256" key="2">
    <source>
        <dbReference type="ARBA" id="ARBA00023125"/>
    </source>
</evidence>
<dbReference type="RefSeq" id="WP_275472268.1">
    <property type="nucleotide sequence ID" value="NZ_JAPDSH010000009.1"/>
</dbReference>
<evidence type="ECO:0000259" key="4">
    <source>
        <dbReference type="PROSITE" id="PS50932"/>
    </source>
</evidence>
<dbReference type="SMART" id="SM00354">
    <property type="entry name" value="HTH_LACI"/>
    <property type="match status" value="1"/>
</dbReference>
<gene>
    <name evidence="5" type="ORF">OL233_10535</name>
</gene>
<keyword evidence="6" id="KW-1185">Reference proteome</keyword>
<dbReference type="PANTHER" id="PTHR30146:SF105">
    <property type="entry name" value="CATABOLITE CONTROL PROTEIN B"/>
    <property type="match status" value="1"/>
</dbReference>
<keyword evidence="2 5" id="KW-0238">DNA-binding</keyword>
<dbReference type="Proteomes" id="UP001147148">
    <property type="component" value="Unassembled WGS sequence"/>
</dbReference>
<proteinExistence type="predicted"/>
<sequence length="309" mass="35078">MATIRDIAKLTGYSITTISRVINHHPYVTKEKRDEILAVMKELDYVPNRTAQNLSTGKTQHIGVLIPFTNHPYYDQLLLGITKAAFEKGYRVTLLPTDYDASLEKEYLEELAAKSFDGLIVTTRANTLDKFIPYLDEGRIVFCEDSPDVSVGCVYTDLEGAIREMITSLQAKGLKKIGLTLGRSKRLSYNSRLILELCETLIPEFSKEWIKWDCIHASEGVEAARYFEALGVDAVLSNGDEVGATILQYYKKQGKQPPLVIGRDNLLISEVLNFSTVNHYLEECGETAFRLFYEDSKEKIKLPYDLIWR</sequence>
<dbReference type="Pfam" id="PF00356">
    <property type="entry name" value="LacI"/>
    <property type="match status" value="1"/>
</dbReference>
<dbReference type="GO" id="GO:0003677">
    <property type="term" value="F:DNA binding"/>
    <property type="evidence" value="ECO:0007669"/>
    <property type="project" value="UniProtKB-KW"/>
</dbReference>
<organism evidence="5 6">
    <name type="scientific">Vagococcus proximus</name>
    <dbReference type="NCBI Taxonomy" id="2991417"/>
    <lineage>
        <taxon>Bacteria</taxon>
        <taxon>Bacillati</taxon>
        <taxon>Bacillota</taxon>
        <taxon>Bacilli</taxon>
        <taxon>Lactobacillales</taxon>
        <taxon>Enterococcaceae</taxon>
        <taxon>Vagococcus</taxon>
    </lineage>
</organism>
<accession>A0ABT5X479</accession>